<dbReference type="EMBL" id="JANPWB010000010">
    <property type="protein sequence ID" value="KAJ1142485.1"/>
    <property type="molecule type" value="Genomic_DNA"/>
</dbReference>
<proteinExistence type="predicted"/>
<sequence length="99" mass="10760">MARLDASAKASTSSSDTFERLGLAFFKSLLDARESWVTTQPVFNPEDNSCSPRGSDDNAGEDSDNPNGDSGDEPGTSRPWSPEDGTKRDRQDDDDEKDS</sequence>
<evidence type="ECO:0000313" key="3">
    <source>
        <dbReference type="Proteomes" id="UP001066276"/>
    </source>
</evidence>
<dbReference type="AlphaFoldDB" id="A0AAV7QR07"/>
<name>A0AAV7QR07_PLEWA</name>
<comment type="caution">
    <text evidence="2">The sequence shown here is derived from an EMBL/GenBank/DDBJ whole genome shotgun (WGS) entry which is preliminary data.</text>
</comment>
<evidence type="ECO:0000256" key="1">
    <source>
        <dbReference type="SAM" id="MobiDB-lite"/>
    </source>
</evidence>
<feature type="compositionally biased region" description="Polar residues" evidence="1">
    <location>
        <begin position="38"/>
        <end position="52"/>
    </location>
</feature>
<evidence type="ECO:0000313" key="2">
    <source>
        <dbReference type="EMBL" id="KAJ1142485.1"/>
    </source>
</evidence>
<keyword evidence="3" id="KW-1185">Reference proteome</keyword>
<organism evidence="2 3">
    <name type="scientific">Pleurodeles waltl</name>
    <name type="common">Iberian ribbed newt</name>
    <dbReference type="NCBI Taxonomy" id="8319"/>
    <lineage>
        <taxon>Eukaryota</taxon>
        <taxon>Metazoa</taxon>
        <taxon>Chordata</taxon>
        <taxon>Craniata</taxon>
        <taxon>Vertebrata</taxon>
        <taxon>Euteleostomi</taxon>
        <taxon>Amphibia</taxon>
        <taxon>Batrachia</taxon>
        <taxon>Caudata</taxon>
        <taxon>Salamandroidea</taxon>
        <taxon>Salamandridae</taxon>
        <taxon>Pleurodelinae</taxon>
        <taxon>Pleurodeles</taxon>
    </lineage>
</organism>
<dbReference type="Proteomes" id="UP001066276">
    <property type="component" value="Chromosome 6"/>
</dbReference>
<gene>
    <name evidence="2" type="ORF">NDU88_008799</name>
</gene>
<protein>
    <submittedName>
        <fullName evidence="2">Uncharacterized protein</fullName>
    </submittedName>
</protein>
<reference evidence="2" key="1">
    <citation type="journal article" date="2022" name="bioRxiv">
        <title>Sequencing and chromosome-scale assembly of the giantPleurodeles waltlgenome.</title>
        <authorList>
            <person name="Brown T."/>
            <person name="Elewa A."/>
            <person name="Iarovenko S."/>
            <person name="Subramanian E."/>
            <person name="Araus A.J."/>
            <person name="Petzold A."/>
            <person name="Susuki M."/>
            <person name="Suzuki K.-i.T."/>
            <person name="Hayashi T."/>
            <person name="Toyoda A."/>
            <person name="Oliveira C."/>
            <person name="Osipova E."/>
            <person name="Leigh N.D."/>
            <person name="Simon A."/>
            <person name="Yun M.H."/>
        </authorList>
    </citation>
    <scope>NUCLEOTIDE SEQUENCE</scope>
    <source>
        <strain evidence="2">20211129_DDA</strain>
        <tissue evidence="2">Liver</tissue>
    </source>
</reference>
<feature type="region of interest" description="Disordered" evidence="1">
    <location>
        <begin position="38"/>
        <end position="99"/>
    </location>
</feature>
<accession>A0AAV7QR07</accession>